<dbReference type="Pfam" id="PF07876">
    <property type="entry name" value="Dabb"/>
    <property type="match status" value="1"/>
</dbReference>
<accession>A0A3M0G4U2</accession>
<comment type="caution">
    <text evidence="2">The sequence shown here is derived from an EMBL/GenBank/DDBJ whole genome shotgun (WGS) entry which is preliminary data.</text>
</comment>
<dbReference type="Gene3D" id="3.30.70.100">
    <property type="match status" value="1"/>
</dbReference>
<feature type="domain" description="Stress-response A/B barrel" evidence="1">
    <location>
        <begin position="45"/>
        <end position="141"/>
    </location>
</feature>
<keyword evidence="3" id="KW-1185">Reference proteome</keyword>
<evidence type="ECO:0000313" key="2">
    <source>
        <dbReference type="EMBL" id="RMB59588.1"/>
    </source>
</evidence>
<gene>
    <name evidence="2" type="ORF">EAX61_08310</name>
</gene>
<dbReference type="InterPro" id="IPR011008">
    <property type="entry name" value="Dimeric_a/b-barrel"/>
</dbReference>
<dbReference type="EMBL" id="REFV01000006">
    <property type="protein sequence ID" value="RMB59588.1"/>
    <property type="molecule type" value="Genomic_DNA"/>
</dbReference>
<dbReference type="PROSITE" id="PS51502">
    <property type="entry name" value="S_R_A_B_BARREL"/>
    <property type="match status" value="1"/>
</dbReference>
<proteinExistence type="predicted"/>
<dbReference type="Proteomes" id="UP000281985">
    <property type="component" value="Unassembled WGS sequence"/>
</dbReference>
<organism evidence="2 3">
    <name type="scientific">Dokdonia sinensis</name>
    <dbReference type="NCBI Taxonomy" id="2479847"/>
    <lineage>
        <taxon>Bacteria</taxon>
        <taxon>Pseudomonadati</taxon>
        <taxon>Bacteroidota</taxon>
        <taxon>Flavobacteriia</taxon>
        <taxon>Flavobacteriales</taxon>
        <taxon>Flavobacteriaceae</taxon>
        <taxon>Dokdonia</taxon>
    </lineage>
</organism>
<dbReference type="AlphaFoldDB" id="A0A3M0G4U2"/>
<name>A0A3M0G4U2_9FLAO</name>
<evidence type="ECO:0000313" key="3">
    <source>
        <dbReference type="Proteomes" id="UP000281985"/>
    </source>
</evidence>
<dbReference type="SUPFAM" id="SSF54909">
    <property type="entry name" value="Dimeric alpha+beta barrel"/>
    <property type="match status" value="1"/>
</dbReference>
<dbReference type="InterPro" id="IPR013097">
    <property type="entry name" value="Dabb"/>
</dbReference>
<sequence>MICFTVGCKDLSTNSTYAKDNTEIPKVLDEALQKRDANRTFNPNYAHVVYFWLNRPNNDQDRALFEKSLRTFLNNSAYAQTQFIGAPPKAVRDVVDDSFTYNLVVTFDSSASQVAYQEEEAHKKFVKEASHLWSKVIVYDATTIRD</sequence>
<protein>
    <submittedName>
        <fullName evidence="2">Dabb family protein</fullName>
    </submittedName>
</protein>
<reference evidence="2 3" key="1">
    <citation type="submission" date="2018-10" db="EMBL/GenBank/DDBJ databases">
        <title>Dokdonia luteus sp. nov., isolated from sea water.</title>
        <authorList>
            <person name="Zhou L.Y."/>
            <person name="Du Z.J."/>
        </authorList>
    </citation>
    <scope>NUCLEOTIDE SEQUENCE [LARGE SCALE GENOMIC DNA]</scope>
    <source>
        <strain evidence="2 3">SH27</strain>
    </source>
</reference>
<dbReference type="SMART" id="SM00886">
    <property type="entry name" value="Dabb"/>
    <property type="match status" value="1"/>
</dbReference>
<evidence type="ECO:0000259" key="1">
    <source>
        <dbReference type="PROSITE" id="PS51502"/>
    </source>
</evidence>
<dbReference type="OrthoDB" id="7189263at2"/>